<sequence length="179" mass="20788">MPTHETCSDCRVLTLGSGQKHWRIVETKHTHHPFSGDGNTGFSGRCTNGVLYYQDICGSHRFIMRFDVRSETFSVITYPWDRSYKFWKMLMMISYEGKLAFVGSVRGGKSIIMWVLEDGTASKYKWSHHRYSPLSHYTGLDLLKQFKLIGIFVDGDLIYAPRAFYNFLYIIYIDPKKDG</sequence>
<comment type="caution">
    <text evidence="2">The sequence shown here is derived from an EMBL/GenBank/DDBJ whole genome shotgun (WGS) entry which is preliminary data.</text>
</comment>
<evidence type="ECO:0000313" key="3">
    <source>
        <dbReference type="Proteomes" id="UP001642260"/>
    </source>
</evidence>
<feature type="domain" description="F-box associated beta-propeller type 3" evidence="1">
    <location>
        <begin position="5"/>
        <end position="177"/>
    </location>
</feature>
<dbReference type="PANTHER" id="PTHR31111">
    <property type="entry name" value="BNAA05G37150D PROTEIN-RELATED"/>
    <property type="match status" value="1"/>
</dbReference>
<accession>A0ABC8KAI5</accession>
<dbReference type="NCBIfam" id="TIGR01640">
    <property type="entry name" value="F_box_assoc_1"/>
    <property type="match status" value="1"/>
</dbReference>
<name>A0ABC8KAI5_ERUVS</name>
<reference evidence="2 3" key="1">
    <citation type="submission" date="2022-03" db="EMBL/GenBank/DDBJ databases">
        <authorList>
            <person name="Macdonald S."/>
            <person name="Ahmed S."/>
            <person name="Newling K."/>
        </authorList>
    </citation>
    <scope>NUCLEOTIDE SEQUENCE [LARGE SCALE GENOMIC DNA]</scope>
</reference>
<organism evidence="2 3">
    <name type="scientific">Eruca vesicaria subsp. sativa</name>
    <name type="common">Garden rocket</name>
    <name type="synonym">Eruca sativa</name>
    <dbReference type="NCBI Taxonomy" id="29727"/>
    <lineage>
        <taxon>Eukaryota</taxon>
        <taxon>Viridiplantae</taxon>
        <taxon>Streptophyta</taxon>
        <taxon>Embryophyta</taxon>
        <taxon>Tracheophyta</taxon>
        <taxon>Spermatophyta</taxon>
        <taxon>Magnoliopsida</taxon>
        <taxon>eudicotyledons</taxon>
        <taxon>Gunneridae</taxon>
        <taxon>Pentapetalae</taxon>
        <taxon>rosids</taxon>
        <taxon>malvids</taxon>
        <taxon>Brassicales</taxon>
        <taxon>Brassicaceae</taxon>
        <taxon>Brassiceae</taxon>
        <taxon>Eruca</taxon>
    </lineage>
</organism>
<dbReference type="InterPro" id="IPR017451">
    <property type="entry name" value="F-box-assoc_interact_dom"/>
</dbReference>
<protein>
    <recommendedName>
        <fullName evidence="1">F-box associated beta-propeller type 3 domain-containing protein</fullName>
    </recommendedName>
</protein>
<dbReference type="AlphaFoldDB" id="A0ABC8KAI5"/>
<dbReference type="EMBL" id="CAKOAT010199266">
    <property type="protein sequence ID" value="CAH8354867.1"/>
    <property type="molecule type" value="Genomic_DNA"/>
</dbReference>
<keyword evidence="3" id="KW-1185">Reference proteome</keyword>
<evidence type="ECO:0000313" key="2">
    <source>
        <dbReference type="EMBL" id="CAH8354867.1"/>
    </source>
</evidence>
<dbReference type="PANTHER" id="PTHR31111:SF138">
    <property type="entry name" value="F-BOX ASSOCIATED DOMAIN-CONTAINING PROTEIN"/>
    <property type="match status" value="1"/>
</dbReference>
<dbReference type="Proteomes" id="UP001642260">
    <property type="component" value="Unassembled WGS sequence"/>
</dbReference>
<evidence type="ECO:0000259" key="1">
    <source>
        <dbReference type="Pfam" id="PF08268"/>
    </source>
</evidence>
<dbReference type="Pfam" id="PF08268">
    <property type="entry name" value="FBA_3"/>
    <property type="match status" value="1"/>
</dbReference>
<dbReference type="InterPro" id="IPR013187">
    <property type="entry name" value="F-box-assoc_dom_typ3"/>
</dbReference>
<proteinExistence type="predicted"/>
<gene>
    <name evidence="2" type="ORF">ERUC_LOCUS20622</name>
</gene>